<dbReference type="PRINTS" id="PR01400">
    <property type="entry name" value="TACYTOLYSIN"/>
</dbReference>
<dbReference type="InterPro" id="IPR001869">
    <property type="entry name" value="Thiol_cytolysin"/>
</dbReference>
<protein>
    <submittedName>
        <fullName evidence="1">Thiol-activated cytolysin family protein</fullName>
    </submittedName>
</protein>
<sequence length="349" mass="38922">MKFNLIRLGRKLYITSCLLMVSAAFLTGCRKDYMNPISSTGTRTLTSRGQVKMSASNLAIESSSFTVMDDNIEAVYLGNILSGKQLLDLSEFNPLVNYQKLPIRISCSFPGTDVGSTIAVPRMSSYWQSIQDILRKNNFAGNQIGSFAYNYIPFNDYDEIRREFGYNVNVRGLFSSSSSSVVNSVTTVKKRFGFVASFEVENFTADISLPKRDELVNDADFAALVSSNENPLYVNSISYGQRGIIAVETDIDLEETNRAFSKVTNKIFKKTTETLTEYEKHLIDQSSIYLFLVGGPNSGSPMVIDGYNSFITYVTSLGDFSAANPGYPISFRMRRLQDNTLFKLGINMP</sequence>
<dbReference type="Gene3D" id="3.90.840.10">
    <property type="entry name" value="Thiol-activated cytolysin superfamily/Thiol-activated cytolysin, alpha-beta domain"/>
    <property type="match status" value="1"/>
</dbReference>
<dbReference type="Proteomes" id="UP000515806">
    <property type="component" value="Chromosome"/>
</dbReference>
<evidence type="ECO:0000313" key="1">
    <source>
        <dbReference type="EMBL" id="QNN42790.1"/>
    </source>
</evidence>
<dbReference type="RefSeq" id="WP_187593292.1">
    <property type="nucleotide sequence ID" value="NZ_CP060723.1"/>
</dbReference>
<dbReference type="SUPFAM" id="SSF56978">
    <property type="entry name" value="Perfringolysin"/>
    <property type="match status" value="1"/>
</dbReference>
<dbReference type="InterPro" id="IPR036359">
    <property type="entry name" value="Thiol_cytolysin_sf"/>
</dbReference>
<accession>A0A7G9QHG5</accession>
<dbReference type="PROSITE" id="PS51257">
    <property type="entry name" value="PROKAR_LIPOPROTEIN"/>
    <property type="match status" value="1"/>
</dbReference>
<dbReference type="GO" id="GO:0015485">
    <property type="term" value="F:cholesterol binding"/>
    <property type="evidence" value="ECO:0007669"/>
    <property type="project" value="InterPro"/>
</dbReference>
<dbReference type="InterPro" id="IPR036363">
    <property type="entry name" value="Thiol_cytolysin_ab_sf"/>
</dbReference>
<keyword evidence="2" id="KW-1185">Reference proteome</keyword>
<evidence type="ECO:0000313" key="2">
    <source>
        <dbReference type="Proteomes" id="UP000515806"/>
    </source>
</evidence>
<dbReference type="Gene3D" id="3.40.30.40">
    <property type="entry name" value="Perfringolysin"/>
    <property type="match status" value="1"/>
</dbReference>
<name>A0A7G9QHG5_9SPHI</name>
<dbReference type="EMBL" id="CP060723">
    <property type="protein sequence ID" value="QNN42790.1"/>
    <property type="molecule type" value="Genomic_DNA"/>
</dbReference>
<dbReference type="AlphaFoldDB" id="A0A7G9QHG5"/>
<dbReference type="Pfam" id="PF01289">
    <property type="entry name" value="Thiol_cytolysin"/>
    <property type="match status" value="1"/>
</dbReference>
<dbReference type="KEGG" id="proe:H9L23_01345"/>
<gene>
    <name evidence="1" type="ORF">H9L23_01345</name>
</gene>
<proteinExistence type="predicted"/>
<reference evidence="1 2" key="1">
    <citation type="submission" date="2020-08" db="EMBL/GenBank/DDBJ databases">
        <title>Genome sequence of Pedobacter roseus KACC 11594T.</title>
        <authorList>
            <person name="Hyun D.-W."/>
            <person name="Bae J.-W."/>
        </authorList>
    </citation>
    <scope>NUCLEOTIDE SEQUENCE [LARGE SCALE GENOMIC DNA]</scope>
    <source>
        <strain evidence="1 2">KACC 11594</strain>
    </source>
</reference>
<organism evidence="1 2">
    <name type="scientific">Pedobacter roseus</name>
    <dbReference type="NCBI Taxonomy" id="336820"/>
    <lineage>
        <taxon>Bacteria</taxon>
        <taxon>Pseudomonadati</taxon>
        <taxon>Bacteroidota</taxon>
        <taxon>Sphingobacteriia</taxon>
        <taxon>Sphingobacteriales</taxon>
        <taxon>Sphingobacteriaceae</taxon>
        <taxon>Pedobacter</taxon>
    </lineage>
</organism>
<dbReference type="Gene3D" id="3.30.1040.20">
    <property type="match status" value="1"/>
</dbReference>